<organism evidence="2 3">
    <name type="scientific">Amycolatopsis taiwanensis</name>
    <dbReference type="NCBI Taxonomy" id="342230"/>
    <lineage>
        <taxon>Bacteria</taxon>
        <taxon>Bacillati</taxon>
        <taxon>Actinomycetota</taxon>
        <taxon>Actinomycetes</taxon>
        <taxon>Pseudonocardiales</taxon>
        <taxon>Pseudonocardiaceae</taxon>
        <taxon>Amycolatopsis</taxon>
    </lineage>
</organism>
<dbReference type="EMBL" id="BSTI01000038">
    <property type="protein sequence ID" value="GLY71511.1"/>
    <property type="molecule type" value="Genomic_DNA"/>
</dbReference>
<dbReference type="InterPro" id="IPR011051">
    <property type="entry name" value="RmlC_Cupin_sf"/>
</dbReference>
<dbReference type="InterPro" id="IPR014710">
    <property type="entry name" value="RmlC-like_jellyroll"/>
</dbReference>
<dbReference type="Gene3D" id="2.60.120.10">
    <property type="entry name" value="Jelly Rolls"/>
    <property type="match status" value="1"/>
</dbReference>
<protein>
    <submittedName>
        <fullName evidence="2">Cupin</fullName>
    </submittedName>
</protein>
<proteinExistence type="predicted"/>
<evidence type="ECO:0000313" key="3">
    <source>
        <dbReference type="Proteomes" id="UP001165136"/>
    </source>
</evidence>
<evidence type="ECO:0000313" key="2">
    <source>
        <dbReference type="EMBL" id="GLY71511.1"/>
    </source>
</evidence>
<dbReference type="Proteomes" id="UP001165136">
    <property type="component" value="Unassembled WGS sequence"/>
</dbReference>
<feature type="domain" description="Cupin type-2" evidence="1">
    <location>
        <begin position="43"/>
        <end position="110"/>
    </location>
</feature>
<dbReference type="Pfam" id="PF07883">
    <property type="entry name" value="Cupin_2"/>
    <property type="match status" value="1"/>
</dbReference>
<dbReference type="PANTHER" id="PTHR36440">
    <property type="entry name" value="PUTATIVE (AFU_ORTHOLOGUE AFUA_8G07350)-RELATED"/>
    <property type="match status" value="1"/>
</dbReference>
<accession>A0A9W6VMG4</accession>
<dbReference type="InterPro" id="IPR013096">
    <property type="entry name" value="Cupin_2"/>
</dbReference>
<reference evidence="2" key="1">
    <citation type="submission" date="2023-03" db="EMBL/GenBank/DDBJ databases">
        <title>Amycolatopsis taiwanensis NBRC 103393.</title>
        <authorList>
            <person name="Ichikawa N."/>
            <person name="Sato H."/>
            <person name="Tonouchi N."/>
        </authorList>
    </citation>
    <scope>NUCLEOTIDE SEQUENCE</scope>
    <source>
        <strain evidence="2">NBRC 103393</strain>
    </source>
</reference>
<dbReference type="SUPFAM" id="SSF51182">
    <property type="entry name" value="RmlC-like cupins"/>
    <property type="match status" value="1"/>
</dbReference>
<dbReference type="AlphaFoldDB" id="A0A9W6VMG4"/>
<dbReference type="RefSeq" id="WP_043843046.1">
    <property type="nucleotide sequence ID" value="NZ_BSTI01000038.1"/>
</dbReference>
<keyword evidence="3" id="KW-1185">Reference proteome</keyword>
<dbReference type="PANTHER" id="PTHR36440:SF1">
    <property type="entry name" value="PUTATIVE (AFU_ORTHOLOGUE AFUA_8G07350)-RELATED"/>
    <property type="match status" value="1"/>
</dbReference>
<evidence type="ECO:0000259" key="1">
    <source>
        <dbReference type="Pfam" id="PF07883"/>
    </source>
</evidence>
<dbReference type="CDD" id="cd02215">
    <property type="entry name" value="cupin_QDO_N_C"/>
    <property type="match status" value="1"/>
</dbReference>
<name>A0A9W6VMG4_9PSEU</name>
<gene>
    <name evidence="2" type="ORF">Atai01_81300</name>
</gene>
<sequence>MASQTSPYALAAEEGEAFWFGDFLITVKASGEQTGGRFSLLEQTAAKGAATPLHIHPHDDETFYVLEGDLTFFLDGQSPISATTGSFVHISGTTKHALQVDSEIARVIDITTPRHESFLRAAGVAAEGRALPPRVPPDMERLTAAAREYGVEILGPPPGEV</sequence>
<dbReference type="InterPro" id="IPR053146">
    <property type="entry name" value="QDO-like"/>
</dbReference>
<comment type="caution">
    <text evidence="2">The sequence shown here is derived from an EMBL/GenBank/DDBJ whole genome shotgun (WGS) entry which is preliminary data.</text>
</comment>